<sequence length="191" mass="21065">MLVFLDFEASSLSYPIEVAWVFEDGRSEEYLIRPAPAWTDWGPAAEAIHHIRHATLLADGTAHELVARRMVDILTGHDLLASAPSWDGKWLSALLRAAGFPRHSLRLRDSDDANRECAAAILSDIVPPERLANTVAELLAWTDSRGDDHQPVHRALADAQAEYARWLQVRTTAQAMARDGIAAPPRWCAGG</sequence>
<organism evidence="1 2">
    <name type="scientific">Sphingomonas montanisoli</name>
    <dbReference type="NCBI Taxonomy" id="2606412"/>
    <lineage>
        <taxon>Bacteria</taxon>
        <taxon>Pseudomonadati</taxon>
        <taxon>Pseudomonadota</taxon>
        <taxon>Alphaproteobacteria</taxon>
        <taxon>Sphingomonadales</taxon>
        <taxon>Sphingomonadaceae</taxon>
        <taxon>Sphingomonas</taxon>
    </lineage>
</organism>
<dbReference type="AlphaFoldDB" id="A0A5D9C250"/>
<dbReference type="RefSeq" id="WP_149522493.1">
    <property type="nucleotide sequence ID" value="NZ_VTOU01000003.1"/>
</dbReference>
<gene>
    <name evidence="1" type="ORF">FYJ91_11780</name>
</gene>
<name>A0A5D9C250_9SPHN</name>
<proteinExistence type="predicted"/>
<keyword evidence="2" id="KW-1185">Reference proteome</keyword>
<dbReference type="GO" id="GO:0003676">
    <property type="term" value="F:nucleic acid binding"/>
    <property type="evidence" value="ECO:0007669"/>
    <property type="project" value="InterPro"/>
</dbReference>
<evidence type="ECO:0000313" key="1">
    <source>
        <dbReference type="EMBL" id="TZG25686.1"/>
    </source>
</evidence>
<dbReference type="Proteomes" id="UP000322077">
    <property type="component" value="Unassembled WGS sequence"/>
</dbReference>
<dbReference type="InterPro" id="IPR012337">
    <property type="entry name" value="RNaseH-like_sf"/>
</dbReference>
<accession>A0A5D9C250</accession>
<reference evidence="1 2" key="1">
    <citation type="submission" date="2019-08" db="EMBL/GenBank/DDBJ databases">
        <authorList>
            <person name="Wang G."/>
            <person name="Xu Z."/>
        </authorList>
    </citation>
    <scope>NUCLEOTIDE SEQUENCE [LARGE SCALE GENOMIC DNA]</scope>
    <source>
        <strain evidence="1 2">ZX</strain>
    </source>
</reference>
<evidence type="ECO:0000313" key="2">
    <source>
        <dbReference type="Proteomes" id="UP000322077"/>
    </source>
</evidence>
<dbReference type="EMBL" id="VTOU01000003">
    <property type="protein sequence ID" value="TZG25686.1"/>
    <property type="molecule type" value="Genomic_DNA"/>
</dbReference>
<dbReference type="SUPFAM" id="SSF53098">
    <property type="entry name" value="Ribonuclease H-like"/>
    <property type="match status" value="1"/>
</dbReference>
<dbReference type="InterPro" id="IPR036397">
    <property type="entry name" value="RNaseH_sf"/>
</dbReference>
<dbReference type="Gene3D" id="3.30.420.10">
    <property type="entry name" value="Ribonuclease H-like superfamily/Ribonuclease H"/>
    <property type="match status" value="1"/>
</dbReference>
<protein>
    <submittedName>
        <fullName evidence="1">Transcriptional regulator</fullName>
    </submittedName>
</protein>
<comment type="caution">
    <text evidence="1">The sequence shown here is derived from an EMBL/GenBank/DDBJ whole genome shotgun (WGS) entry which is preliminary data.</text>
</comment>